<sequence length="166" mass="19020">MFKIRKATIFDALGITIVNVYTWKTTYSGIIPEYVLDSRIAKLIERTEKCKENLREGKDYYVAVYENTIVGFCWYGKSRNKNFKDSGEIYALYVLKGFQGMSIGKELLLKVKEEFKEIGYKSFIVNCAKENSSLGFYISMGGRSVGEFQDGDAENSIIDEILEFNI</sequence>
<comment type="caution">
    <text evidence="1">The sequence shown here is derived from an EMBL/GenBank/DDBJ whole genome shotgun (WGS) entry which is preliminary data.</text>
</comment>
<evidence type="ECO:0000313" key="1">
    <source>
        <dbReference type="EMBL" id="GKX66416.1"/>
    </source>
</evidence>
<reference evidence="1" key="1">
    <citation type="journal article" date="2025" name="Int. J. Syst. Evol. Microbiol.">
        <title>Inconstantimicrobium mannanitabidum sp. nov., a novel member of the family Clostridiaceae isolated from anoxic soil under the treatment of reductive soil disinfestation.</title>
        <authorList>
            <person name="Ueki A."/>
            <person name="Tonouchi A."/>
            <person name="Honma S."/>
            <person name="Kaku N."/>
            <person name="Ueki K."/>
        </authorList>
    </citation>
    <scope>NUCLEOTIDE SEQUENCE</scope>
    <source>
        <strain evidence="1">TW13</strain>
    </source>
</reference>
<dbReference type="EMBL" id="BROD01000001">
    <property type="protein sequence ID" value="GKX66416.1"/>
    <property type="molecule type" value="Genomic_DNA"/>
</dbReference>
<dbReference type="Proteomes" id="UP001058074">
    <property type="component" value="Unassembled WGS sequence"/>
</dbReference>
<keyword evidence="2" id="KW-1185">Reference proteome</keyword>
<accession>A0ACB5RBK0</accession>
<gene>
    <name evidence="1" type="ORF">rsdtw13_16740</name>
</gene>
<protein>
    <submittedName>
        <fullName evidence="1">N-acetyltransferase GCN5</fullName>
    </submittedName>
</protein>
<proteinExistence type="predicted"/>
<organism evidence="1 2">
    <name type="scientific">Inconstantimicrobium mannanitabidum</name>
    <dbReference type="NCBI Taxonomy" id="1604901"/>
    <lineage>
        <taxon>Bacteria</taxon>
        <taxon>Bacillati</taxon>
        <taxon>Bacillota</taxon>
        <taxon>Clostridia</taxon>
        <taxon>Eubacteriales</taxon>
        <taxon>Clostridiaceae</taxon>
        <taxon>Inconstantimicrobium</taxon>
    </lineage>
</organism>
<evidence type="ECO:0000313" key="2">
    <source>
        <dbReference type="Proteomes" id="UP001058074"/>
    </source>
</evidence>
<name>A0ACB5RBK0_9CLOT</name>